<organism evidence="2 3">
    <name type="scientific">Trifolium subterraneum</name>
    <name type="common">Subterranean clover</name>
    <dbReference type="NCBI Taxonomy" id="3900"/>
    <lineage>
        <taxon>Eukaryota</taxon>
        <taxon>Viridiplantae</taxon>
        <taxon>Streptophyta</taxon>
        <taxon>Embryophyta</taxon>
        <taxon>Tracheophyta</taxon>
        <taxon>Spermatophyta</taxon>
        <taxon>Magnoliopsida</taxon>
        <taxon>eudicotyledons</taxon>
        <taxon>Gunneridae</taxon>
        <taxon>Pentapetalae</taxon>
        <taxon>rosids</taxon>
        <taxon>fabids</taxon>
        <taxon>Fabales</taxon>
        <taxon>Fabaceae</taxon>
        <taxon>Papilionoideae</taxon>
        <taxon>50 kb inversion clade</taxon>
        <taxon>NPAAA clade</taxon>
        <taxon>Hologalegina</taxon>
        <taxon>IRL clade</taxon>
        <taxon>Trifolieae</taxon>
        <taxon>Trifolium</taxon>
    </lineage>
</organism>
<keyword evidence="3" id="KW-1185">Reference proteome</keyword>
<evidence type="ECO:0000313" key="2">
    <source>
        <dbReference type="EMBL" id="GAU39644.1"/>
    </source>
</evidence>
<gene>
    <name evidence="2" type="ORF">TSUD_18250</name>
</gene>
<feature type="chain" id="PRO_5016382053" evidence="1">
    <location>
        <begin position="18"/>
        <end position="90"/>
    </location>
</feature>
<dbReference type="EMBL" id="DF973771">
    <property type="protein sequence ID" value="GAU39644.1"/>
    <property type="molecule type" value="Genomic_DNA"/>
</dbReference>
<proteinExistence type="predicted"/>
<evidence type="ECO:0000256" key="1">
    <source>
        <dbReference type="SAM" id="SignalP"/>
    </source>
</evidence>
<feature type="signal peptide" evidence="1">
    <location>
        <begin position="1"/>
        <end position="17"/>
    </location>
</feature>
<protein>
    <submittedName>
        <fullName evidence="2">Uncharacterized protein</fullName>
    </submittedName>
</protein>
<evidence type="ECO:0000313" key="3">
    <source>
        <dbReference type="Proteomes" id="UP000242715"/>
    </source>
</evidence>
<name>A0A2Z6N407_TRISU</name>
<dbReference type="AlphaFoldDB" id="A0A2Z6N407"/>
<sequence length="90" mass="9789">MITGTLVIFLLCSPSVAILVKRLELTSPVTGPESLAFDLYVYGEGPNGKIYKYGPNEGFVKYASTSPYRNKTMCDGIAAQVISIDFLQCC</sequence>
<accession>A0A2Z6N407</accession>
<dbReference type="OrthoDB" id="5307922at2759"/>
<dbReference type="Proteomes" id="UP000242715">
    <property type="component" value="Unassembled WGS sequence"/>
</dbReference>
<dbReference type="Gene3D" id="2.120.10.30">
    <property type="entry name" value="TolB, C-terminal domain"/>
    <property type="match status" value="1"/>
</dbReference>
<dbReference type="InterPro" id="IPR011042">
    <property type="entry name" value="6-blade_b-propeller_TolB-like"/>
</dbReference>
<reference evidence="3" key="1">
    <citation type="journal article" date="2017" name="Front. Plant Sci.">
        <title>Climate Clever Clovers: New Paradigm to Reduce the Environmental Footprint of Ruminants by Breeding Low Methanogenic Forages Utilizing Haplotype Variation.</title>
        <authorList>
            <person name="Kaur P."/>
            <person name="Appels R."/>
            <person name="Bayer P.E."/>
            <person name="Keeble-Gagnere G."/>
            <person name="Wang J."/>
            <person name="Hirakawa H."/>
            <person name="Shirasawa K."/>
            <person name="Vercoe P."/>
            <person name="Stefanova K."/>
            <person name="Durmic Z."/>
            <person name="Nichols P."/>
            <person name="Revell C."/>
            <person name="Isobe S.N."/>
            <person name="Edwards D."/>
            <person name="Erskine W."/>
        </authorList>
    </citation>
    <scope>NUCLEOTIDE SEQUENCE [LARGE SCALE GENOMIC DNA]</scope>
    <source>
        <strain evidence="3">cv. Daliak</strain>
    </source>
</reference>
<keyword evidence="1" id="KW-0732">Signal</keyword>